<dbReference type="Pfam" id="PF08239">
    <property type="entry name" value="SH3_3"/>
    <property type="match status" value="1"/>
</dbReference>
<feature type="domain" description="SH3b" evidence="2">
    <location>
        <begin position="44"/>
        <end position="108"/>
    </location>
</feature>
<evidence type="ECO:0000259" key="2">
    <source>
        <dbReference type="PROSITE" id="PS51781"/>
    </source>
</evidence>
<accession>A0A1I3LEH0</accession>
<dbReference type="EMBL" id="FORH01000001">
    <property type="protein sequence ID" value="SFI82785.1"/>
    <property type="molecule type" value="Genomic_DNA"/>
</dbReference>
<sequence>MKHSLRKLTTFLLITTMAAAPMVAFAQSGPRPIQQQRQMQVQVQDRYCVRQGVTLNGRAGPGTQYHKMLTLRSGTQLKLLNQQRGWAQVETPQGERVWVSSRYLMCDGTCGLQLGTPRGPAYNR</sequence>
<dbReference type="SMART" id="SM00287">
    <property type="entry name" value="SH3b"/>
    <property type="match status" value="1"/>
</dbReference>
<keyword evidence="1" id="KW-0732">Signal</keyword>
<dbReference type="RefSeq" id="WP_177213022.1">
    <property type="nucleotide sequence ID" value="NZ_FORH01000001.1"/>
</dbReference>
<dbReference type="STRING" id="588602.SAMN04487991_0984"/>
<name>A0A1I3LEH0_9RHOB</name>
<dbReference type="Proteomes" id="UP000199630">
    <property type="component" value="Unassembled WGS sequence"/>
</dbReference>
<reference evidence="4" key="1">
    <citation type="submission" date="2016-10" db="EMBL/GenBank/DDBJ databases">
        <authorList>
            <person name="Varghese N."/>
            <person name="Submissions S."/>
        </authorList>
    </citation>
    <scope>NUCLEOTIDE SEQUENCE [LARGE SCALE GENOMIC DNA]</scope>
    <source>
        <strain evidence="4">DSM 26471</strain>
    </source>
</reference>
<dbReference type="Gene3D" id="2.30.30.40">
    <property type="entry name" value="SH3 Domains"/>
    <property type="match status" value="1"/>
</dbReference>
<proteinExistence type="predicted"/>
<gene>
    <name evidence="3" type="ORF">SAMN04487991_0984</name>
</gene>
<protein>
    <submittedName>
        <fullName evidence="3">SH3 domain-containing protein</fullName>
    </submittedName>
</protein>
<evidence type="ECO:0000313" key="4">
    <source>
        <dbReference type="Proteomes" id="UP000199630"/>
    </source>
</evidence>
<evidence type="ECO:0000256" key="1">
    <source>
        <dbReference type="SAM" id="SignalP"/>
    </source>
</evidence>
<dbReference type="AlphaFoldDB" id="A0A1I3LEH0"/>
<dbReference type="InterPro" id="IPR003646">
    <property type="entry name" value="SH3-like_bac-type"/>
</dbReference>
<evidence type="ECO:0000313" key="3">
    <source>
        <dbReference type="EMBL" id="SFI82785.1"/>
    </source>
</evidence>
<keyword evidence="4" id="KW-1185">Reference proteome</keyword>
<feature type="chain" id="PRO_5011543830" evidence="1">
    <location>
        <begin position="27"/>
        <end position="124"/>
    </location>
</feature>
<feature type="signal peptide" evidence="1">
    <location>
        <begin position="1"/>
        <end position="26"/>
    </location>
</feature>
<organism evidence="3 4">
    <name type="scientific">Celeribacter neptunius</name>
    <dbReference type="NCBI Taxonomy" id="588602"/>
    <lineage>
        <taxon>Bacteria</taxon>
        <taxon>Pseudomonadati</taxon>
        <taxon>Pseudomonadota</taxon>
        <taxon>Alphaproteobacteria</taxon>
        <taxon>Rhodobacterales</taxon>
        <taxon>Roseobacteraceae</taxon>
        <taxon>Celeribacter</taxon>
    </lineage>
</organism>
<dbReference type="PROSITE" id="PS51781">
    <property type="entry name" value="SH3B"/>
    <property type="match status" value="1"/>
</dbReference>